<evidence type="ECO:0000313" key="2">
    <source>
        <dbReference type="Proteomes" id="UP000565579"/>
    </source>
</evidence>
<dbReference type="AlphaFoldDB" id="A0A7X0P728"/>
<reference evidence="1 2" key="1">
    <citation type="submission" date="2020-08" db="EMBL/GenBank/DDBJ databases">
        <title>Sequencing the genomes of 1000 actinobacteria strains.</title>
        <authorList>
            <person name="Klenk H.-P."/>
        </authorList>
    </citation>
    <scope>NUCLEOTIDE SEQUENCE [LARGE SCALE GENOMIC DNA]</scope>
    <source>
        <strain evidence="1 2">DSM 43768</strain>
    </source>
</reference>
<name>A0A7X0P728_9ACTN</name>
<organism evidence="1 2">
    <name type="scientific">Nonomuraea rubra</name>
    <dbReference type="NCBI Taxonomy" id="46180"/>
    <lineage>
        <taxon>Bacteria</taxon>
        <taxon>Bacillati</taxon>
        <taxon>Actinomycetota</taxon>
        <taxon>Actinomycetes</taxon>
        <taxon>Streptosporangiales</taxon>
        <taxon>Streptosporangiaceae</taxon>
        <taxon>Nonomuraea</taxon>
    </lineage>
</organism>
<accession>A0A7X0P728</accession>
<evidence type="ECO:0000313" key="1">
    <source>
        <dbReference type="EMBL" id="MBB6556505.1"/>
    </source>
</evidence>
<dbReference type="EMBL" id="JACHMI010000001">
    <property type="protein sequence ID" value="MBB6556505.1"/>
    <property type="molecule type" value="Genomic_DNA"/>
</dbReference>
<proteinExistence type="predicted"/>
<keyword evidence="2" id="KW-1185">Reference proteome</keyword>
<comment type="caution">
    <text evidence="1">The sequence shown here is derived from an EMBL/GenBank/DDBJ whole genome shotgun (WGS) entry which is preliminary data.</text>
</comment>
<sequence>MDPATIIPAATTLPTTDTTLPSIESLAPPEHPRGIHATTGSAVRPADTVTDRPRTRTLATVFLLSQAP</sequence>
<dbReference type="Proteomes" id="UP000565579">
    <property type="component" value="Unassembled WGS sequence"/>
</dbReference>
<gene>
    <name evidence="1" type="ORF">HD593_011300</name>
</gene>
<protein>
    <submittedName>
        <fullName evidence="1">Uncharacterized protein</fullName>
    </submittedName>
</protein>